<keyword evidence="2" id="KW-1185">Reference proteome</keyword>
<name>A0A292PZK2_9PEZI</name>
<accession>A0A292PZK2</accession>
<dbReference type="Proteomes" id="UP001412239">
    <property type="component" value="Unassembled WGS sequence"/>
</dbReference>
<proteinExistence type="predicted"/>
<dbReference type="AlphaFoldDB" id="A0A292PZK2"/>
<evidence type="ECO:0000313" key="1">
    <source>
        <dbReference type="EMBL" id="CUS12996.1"/>
    </source>
</evidence>
<organism evidence="1 2">
    <name type="scientific">Tuber aestivum</name>
    <name type="common">summer truffle</name>
    <dbReference type="NCBI Taxonomy" id="59557"/>
    <lineage>
        <taxon>Eukaryota</taxon>
        <taxon>Fungi</taxon>
        <taxon>Dikarya</taxon>
        <taxon>Ascomycota</taxon>
        <taxon>Pezizomycotina</taxon>
        <taxon>Pezizomycetes</taxon>
        <taxon>Pezizales</taxon>
        <taxon>Tuberaceae</taxon>
        <taxon>Tuber</taxon>
    </lineage>
</organism>
<dbReference type="EMBL" id="LN890979">
    <property type="protein sequence ID" value="CUS12996.1"/>
    <property type="molecule type" value="Genomic_DNA"/>
</dbReference>
<gene>
    <name evidence="1" type="ORF">GSTUAT00002911001</name>
</gene>
<evidence type="ECO:0000313" key="2">
    <source>
        <dbReference type="Proteomes" id="UP001412239"/>
    </source>
</evidence>
<reference evidence="1" key="1">
    <citation type="submission" date="2015-10" db="EMBL/GenBank/DDBJ databases">
        <authorList>
            <person name="Regsiter A."/>
            <person name="william w."/>
        </authorList>
    </citation>
    <scope>NUCLEOTIDE SEQUENCE</scope>
    <source>
        <strain evidence="1">Montdore</strain>
    </source>
</reference>
<sequence length="59" mass="6687">MLMPLERKRFCKLARITSKMEVFGGRKGGCGVFMMRNSSSMPIVMMEEVLSTLRASAVW</sequence>
<feature type="non-terminal residue" evidence="1">
    <location>
        <position position="59"/>
    </location>
</feature>
<protein>
    <submittedName>
        <fullName evidence="1">Uncharacterized protein</fullName>
    </submittedName>
</protein>